<dbReference type="Gene3D" id="1.10.10.10">
    <property type="entry name" value="Winged helix-like DNA-binding domain superfamily/Winged helix DNA-binding domain"/>
    <property type="match status" value="1"/>
</dbReference>
<protein>
    <recommendedName>
        <fullName evidence="3">BTB domain-containing protein</fullName>
    </recommendedName>
</protein>
<dbReference type="AlphaFoldDB" id="A0A0L8H0C3"/>
<feature type="region of interest" description="Disordered" evidence="1">
    <location>
        <begin position="228"/>
        <end position="255"/>
    </location>
</feature>
<proteinExistence type="predicted"/>
<dbReference type="InterPro" id="IPR011333">
    <property type="entry name" value="SKP1/BTB/POZ_sf"/>
</dbReference>
<feature type="region of interest" description="Disordered" evidence="1">
    <location>
        <begin position="586"/>
        <end position="605"/>
    </location>
</feature>
<dbReference type="Gene3D" id="3.30.710.10">
    <property type="entry name" value="Potassium Channel Kv1.1, Chain A"/>
    <property type="match status" value="1"/>
</dbReference>
<evidence type="ECO:0000256" key="1">
    <source>
        <dbReference type="SAM" id="MobiDB-lite"/>
    </source>
</evidence>
<dbReference type="EMBL" id="KQ419670">
    <property type="protein sequence ID" value="KOF82638.1"/>
    <property type="molecule type" value="Genomic_DNA"/>
</dbReference>
<sequence length="713" mass="81717">MVNEKKKISNDVRRLIVSNYNEGRTVTEIASNLVIPRTSVQTVVQIYKQEGRIEQKNRGCCQRTKISEEMKNFMRTSVDKKRHISLRMLSNMVFEHFNVSLSKTSVDKCLKSLNYTFKRSNGISERALTSENFTQRNNYTRKRQNHLTEKCWSKNALIDEVGFNTYARSKNGGRKTGQSPVQRVHRLCTRNTRVCCTTNKNQEIKKSDENELVTNPSISIERNEITSQGLSEDQQQQQQQHQQQQQQEHQQQQLTSANISNMPASSEAPLVISVEEVQDFELPDQNFRYNIMNTTNELQENPTKFVPKIKTRLKHCRSVRGHGTNKKPKEWMREYWRIKKRESRARQDYWRKRVLHESIPGQASTTVPTGEPICNQAFDINTNIPCDDGQPNKKNVQLHSPPALVQPQASVVPTPSPVPKLPTYKFQMQHHQSCVMTQLYQMWKSRLFCNAAISNGTHTILVHRDLLIATCTKLLEIPNTDALKGDYLQLTFTPDIQEEALWAFCTYMYEGVLVLNSDILYNMECIAKILGVYNILSLVDRYKQCTMENQSNTPLKSSNEEQIDIYFNYQITNRFQIDNDCDGGPSQPGIKVKQETDPTSCSSQNTVAESQNNLNKSDSFLNYEHVDNKMTLTGLQYQKTICNLSQMITGMISHNQPDYSTSIVIEVEVDSIMSNSCPNINTQSNTTLSPVSLTTVSGEQLPLDLPHTQIKTE</sequence>
<dbReference type="OrthoDB" id="6148490at2759"/>
<evidence type="ECO:0000313" key="2">
    <source>
        <dbReference type="EMBL" id="KOF82638.1"/>
    </source>
</evidence>
<name>A0A0L8H0C3_OCTBM</name>
<evidence type="ECO:0008006" key="3">
    <source>
        <dbReference type="Google" id="ProtNLM"/>
    </source>
</evidence>
<dbReference type="SUPFAM" id="SSF54695">
    <property type="entry name" value="POZ domain"/>
    <property type="match status" value="1"/>
</dbReference>
<gene>
    <name evidence="2" type="ORF">OCBIM_22024973mg</name>
</gene>
<dbReference type="InterPro" id="IPR036388">
    <property type="entry name" value="WH-like_DNA-bd_sf"/>
</dbReference>
<dbReference type="InterPro" id="IPR009057">
    <property type="entry name" value="Homeodomain-like_sf"/>
</dbReference>
<reference evidence="2" key="1">
    <citation type="submission" date="2015-07" db="EMBL/GenBank/DDBJ databases">
        <title>MeaNS - Measles Nucleotide Surveillance Program.</title>
        <authorList>
            <person name="Tran T."/>
            <person name="Druce J."/>
        </authorList>
    </citation>
    <scope>NUCLEOTIDE SEQUENCE</scope>
    <source>
        <strain evidence="2">UCB-OBI-ISO-001</strain>
        <tissue evidence="2">Gonad</tissue>
    </source>
</reference>
<feature type="compositionally biased region" description="Low complexity" evidence="1">
    <location>
        <begin position="234"/>
        <end position="253"/>
    </location>
</feature>
<organism evidence="2">
    <name type="scientific">Octopus bimaculoides</name>
    <name type="common">California two-spotted octopus</name>
    <dbReference type="NCBI Taxonomy" id="37653"/>
    <lineage>
        <taxon>Eukaryota</taxon>
        <taxon>Metazoa</taxon>
        <taxon>Spiralia</taxon>
        <taxon>Lophotrochozoa</taxon>
        <taxon>Mollusca</taxon>
        <taxon>Cephalopoda</taxon>
        <taxon>Coleoidea</taxon>
        <taxon>Octopodiformes</taxon>
        <taxon>Octopoda</taxon>
        <taxon>Incirrata</taxon>
        <taxon>Octopodidae</taxon>
        <taxon>Octopus</taxon>
    </lineage>
</organism>
<dbReference type="SUPFAM" id="SSF46689">
    <property type="entry name" value="Homeodomain-like"/>
    <property type="match status" value="1"/>
</dbReference>
<accession>A0A0L8H0C3</accession>